<keyword evidence="2" id="KW-0812">Transmembrane</keyword>
<keyword evidence="2" id="KW-1133">Transmembrane helix</keyword>
<gene>
    <name evidence="3" type="ORF">DWV08_03485</name>
    <name evidence="4" type="ORF">DXU92_08620</name>
</gene>
<evidence type="ECO:0000313" key="6">
    <source>
        <dbReference type="Proteomes" id="UP000282185"/>
    </source>
</evidence>
<dbReference type="Proteomes" id="UP000282185">
    <property type="component" value="Unassembled WGS sequence"/>
</dbReference>
<dbReference type="RefSeq" id="WP_115412535.1">
    <property type="nucleotide sequence ID" value="NZ_CP031356.1"/>
</dbReference>
<sequence>MSNQHVADGARAQVHEDENVTSKGNNGLLSVVLFVVLFGLFAGGLYVMGLVSMDEPSVGLFVGGLGMCLLALYCTFDLVPRFLNK</sequence>
<evidence type="ECO:0000256" key="1">
    <source>
        <dbReference type="SAM" id="MobiDB-lite"/>
    </source>
</evidence>
<evidence type="ECO:0000313" key="5">
    <source>
        <dbReference type="Proteomes" id="UP000254236"/>
    </source>
</evidence>
<dbReference type="Proteomes" id="UP000254236">
    <property type="component" value="Chromosome"/>
</dbReference>
<proteinExistence type="predicted"/>
<organism evidence="4 6">
    <name type="scientific">Brachybacterium saurashtrense</name>
    <dbReference type="NCBI Taxonomy" id="556288"/>
    <lineage>
        <taxon>Bacteria</taxon>
        <taxon>Bacillati</taxon>
        <taxon>Actinomycetota</taxon>
        <taxon>Actinomycetes</taxon>
        <taxon>Micrococcales</taxon>
        <taxon>Dermabacteraceae</taxon>
        <taxon>Brachybacterium</taxon>
    </lineage>
</organism>
<evidence type="ECO:0000313" key="4">
    <source>
        <dbReference type="EMBL" id="RRR23394.1"/>
    </source>
</evidence>
<evidence type="ECO:0000313" key="3">
    <source>
        <dbReference type="EMBL" id="AXK44782.1"/>
    </source>
</evidence>
<name>A0A345YLI0_9MICO</name>
<feature type="transmembrane region" description="Helical" evidence="2">
    <location>
        <begin position="60"/>
        <end position="79"/>
    </location>
</feature>
<keyword evidence="2" id="KW-0472">Membrane</keyword>
<keyword evidence="5" id="KW-1185">Reference proteome</keyword>
<dbReference type="EMBL" id="QSWH01000003">
    <property type="protein sequence ID" value="RRR23394.1"/>
    <property type="molecule type" value="Genomic_DNA"/>
</dbReference>
<accession>A0A345YLI0</accession>
<dbReference type="AlphaFoldDB" id="A0A345YLI0"/>
<dbReference type="OrthoDB" id="4793952at2"/>
<feature type="transmembrane region" description="Helical" evidence="2">
    <location>
        <begin position="28"/>
        <end position="48"/>
    </location>
</feature>
<dbReference type="KEGG" id="bsau:DWV08_03485"/>
<feature type="region of interest" description="Disordered" evidence="1">
    <location>
        <begin position="1"/>
        <end position="24"/>
    </location>
</feature>
<reference evidence="3 5" key="1">
    <citation type="submission" date="2018-07" db="EMBL/GenBank/DDBJ databases">
        <title>Brachybacterium saurashtrense DSM 23186 genome sequence.</title>
        <authorList>
            <person name="Guo L."/>
        </authorList>
    </citation>
    <scope>NUCLEOTIDE SEQUENCE [LARGE SCALE GENOMIC DNA]</scope>
    <source>
        <strain evidence="3 5">DSM 23186</strain>
    </source>
</reference>
<reference evidence="4 6" key="2">
    <citation type="submission" date="2018-08" db="EMBL/GenBank/DDBJ databases">
        <title>Brachybacterium saurashtrense DSM 23186.</title>
        <authorList>
            <person name="Li Y."/>
        </authorList>
    </citation>
    <scope>NUCLEOTIDE SEQUENCE [LARGE SCALE GENOMIC DNA]</scope>
    <source>
        <strain evidence="4 6">DSM 23186</strain>
    </source>
</reference>
<dbReference type="EMBL" id="CP031356">
    <property type="protein sequence ID" value="AXK44782.1"/>
    <property type="molecule type" value="Genomic_DNA"/>
</dbReference>
<protein>
    <submittedName>
        <fullName evidence="4">Uncharacterized protein</fullName>
    </submittedName>
</protein>
<evidence type="ECO:0000256" key="2">
    <source>
        <dbReference type="SAM" id="Phobius"/>
    </source>
</evidence>